<name>A0A161M650_EHRRU</name>
<dbReference type="EMBL" id="BDDL01000099">
    <property type="protein sequence ID" value="GAT77659.1"/>
    <property type="molecule type" value="Genomic_DNA"/>
</dbReference>
<comment type="caution">
    <text evidence="1">The sequence shown here is derived from an EMBL/GenBank/DDBJ whole genome shotgun (WGS) entry which is preliminary data.</text>
</comment>
<sequence length="62" mass="7421">MEHSLCITKTTNYAIYISHDRIIVVFNQDDILLNKFTINKLIILIDKYNLNYRYTKSYFTIG</sequence>
<dbReference type="Proteomes" id="UP000092677">
    <property type="component" value="Unassembled WGS sequence"/>
</dbReference>
<protein>
    <submittedName>
        <fullName evidence="1">Uncharacterized protein</fullName>
    </submittedName>
</protein>
<accession>A0A161M650</accession>
<proteinExistence type="predicted"/>
<gene>
    <name evidence="1" type="ORF">EHRUM2_08890</name>
</gene>
<evidence type="ECO:0000313" key="1">
    <source>
        <dbReference type="EMBL" id="GAT77659.1"/>
    </source>
</evidence>
<organism evidence="1 2">
    <name type="scientific">Ehrlichia ruminantium</name>
    <name type="common">heartwater rickettsia</name>
    <name type="synonym">Cowdria ruminantium</name>
    <dbReference type="NCBI Taxonomy" id="779"/>
    <lineage>
        <taxon>Bacteria</taxon>
        <taxon>Pseudomonadati</taxon>
        <taxon>Pseudomonadota</taxon>
        <taxon>Alphaproteobacteria</taxon>
        <taxon>Rickettsiales</taxon>
        <taxon>Anaplasmataceae</taxon>
        <taxon>Ehrlichia</taxon>
    </lineage>
</organism>
<reference evidence="2" key="1">
    <citation type="submission" date="2016-05" db="EMBL/GenBank/DDBJ databases">
        <title>Draft genome sequences of four strains of Ehrlichia ruminantium, a tick-borne pathogen of ruminants, isolated from Zimbabwe, The Gambia and Ghana.</title>
        <authorList>
            <person name="Nakao R."/>
            <person name="Jongejan F."/>
            <person name="Sugimoto C."/>
        </authorList>
    </citation>
    <scope>NUCLEOTIDE SEQUENCE [LARGE SCALE GENOMIC DNA]</scope>
    <source>
        <strain evidence="2">Kerr Seringe</strain>
    </source>
</reference>
<dbReference type="AlphaFoldDB" id="A0A161M650"/>
<evidence type="ECO:0000313" key="2">
    <source>
        <dbReference type="Proteomes" id="UP000092677"/>
    </source>
</evidence>